<comment type="caution">
    <text evidence="2">The sequence shown here is derived from an EMBL/GenBank/DDBJ whole genome shotgun (WGS) entry which is preliminary data.</text>
</comment>
<organism evidence="2 3">
    <name type="scientific">Hymenoscyphus fraxineus</name>
    <dbReference type="NCBI Taxonomy" id="746836"/>
    <lineage>
        <taxon>Eukaryota</taxon>
        <taxon>Fungi</taxon>
        <taxon>Dikarya</taxon>
        <taxon>Ascomycota</taxon>
        <taxon>Pezizomycotina</taxon>
        <taxon>Leotiomycetes</taxon>
        <taxon>Helotiales</taxon>
        <taxon>Helotiaceae</taxon>
        <taxon>Hymenoscyphus</taxon>
    </lineage>
</organism>
<dbReference type="AlphaFoldDB" id="A0A9N9PPV6"/>
<evidence type="ECO:0000256" key="1">
    <source>
        <dbReference type="SAM" id="MobiDB-lite"/>
    </source>
</evidence>
<dbReference type="OrthoDB" id="8062037at2759"/>
<dbReference type="Proteomes" id="UP000696280">
    <property type="component" value="Unassembled WGS sequence"/>
</dbReference>
<proteinExistence type="predicted"/>
<feature type="region of interest" description="Disordered" evidence="1">
    <location>
        <begin position="246"/>
        <end position="316"/>
    </location>
</feature>
<keyword evidence="3" id="KW-1185">Reference proteome</keyword>
<reference evidence="2" key="1">
    <citation type="submission" date="2021-07" db="EMBL/GenBank/DDBJ databases">
        <authorList>
            <person name="Durling M."/>
        </authorList>
    </citation>
    <scope>NUCLEOTIDE SEQUENCE</scope>
</reference>
<feature type="region of interest" description="Disordered" evidence="1">
    <location>
        <begin position="390"/>
        <end position="431"/>
    </location>
</feature>
<sequence>MDVPSPIVDDGKGKDESSEKSEEDGCGKEGKWGKWEYEGVRRRRCVGVELQEIPLCTVCVVETEGETKGDVLRRGLEAVSRFDGGLSRERLKMLSEDGDGGELKVNRRRRLQASRRPRARTCEMGSKNAGGSCACSAFEEDRLPLLENAAAMGCSVGFESPGSDTHWHSDSEAADLGQIETEHPRPGVKVSVFEPFNELLFTQSTSKPLPKWMNLPDDSLRAQKRRKTEPQYKGSTMIRETTYLGPGAHFISGDGSRSSYEDSSETTVPTRKNSKPPITPPLTPNVSVQETDQEHGGESHEGHIRNRKRKSSSISFHPKITRDCILVEPDEKAHRHSKIVEVAASPGISTALPPRERTPYPSIEDTDANMSPEYLARDAPSLLGKFTEETGRNRRSAAPSPEPPPATLASELAGKWSGTPSTNNSYTPDAFVTPDPIPNSFSTPGVVSPVPMPPIRVPLLSKSMEDLECYEPDSPDSKAERETKSPAEDDLQQIKVEKTRMLDRERWEERVRERERILGEKKREGLERREKRPMEALHMELTTLFAEKGGEGKVKIFQGDGSEIENGSS</sequence>
<feature type="compositionally biased region" description="Basic and acidic residues" evidence="1">
    <location>
        <begin position="292"/>
        <end position="304"/>
    </location>
</feature>
<name>A0A9N9PPV6_9HELO</name>
<protein>
    <submittedName>
        <fullName evidence="2">Uncharacterized protein</fullName>
    </submittedName>
</protein>
<dbReference type="EMBL" id="CAJVRL010000060">
    <property type="protein sequence ID" value="CAG8955071.1"/>
    <property type="molecule type" value="Genomic_DNA"/>
</dbReference>
<evidence type="ECO:0000313" key="3">
    <source>
        <dbReference type="Proteomes" id="UP000696280"/>
    </source>
</evidence>
<accession>A0A9N9PPV6</accession>
<feature type="compositionally biased region" description="Polar residues" evidence="1">
    <location>
        <begin position="418"/>
        <end position="427"/>
    </location>
</feature>
<feature type="region of interest" description="Disordered" evidence="1">
    <location>
        <begin position="1"/>
        <end position="31"/>
    </location>
</feature>
<feature type="region of interest" description="Disordered" evidence="1">
    <location>
        <begin position="468"/>
        <end position="492"/>
    </location>
</feature>
<feature type="compositionally biased region" description="Basic and acidic residues" evidence="1">
    <location>
        <begin position="9"/>
        <end position="31"/>
    </location>
</feature>
<evidence type="ECO:0000313" key="2">
    <source>
        <dbReference type="EMBL" id="CAG8955071.1"/>
    </source>
</evidence>
<feature type="compositionally biased region" description="Basic and acidic residues" evidence="1">
    <location>
        <begin position="475"/>
        <end position="487"/>
    </location>
</feature>
<gene>
    <name evidence="2" type="ORF">HYFRA_00007085</name>
</gene>
<feature type="region of interest" description="Disordered" evidence="1">
    <location>
        <begin position="349"/>
        <end position="368"/>
    </location>
</feature>